<dbReference type="Proteomes" id="UP001310386">
    <property type="component" value="Unassembled WGS sequence"/>
</dbReference>
<feature type="signal peptide" evidence="2">
    <location>
        <begin position="1"/>
        <end position="25"/>
    </location>
</feature>
<accession>A0ABU5ZM77</accession>
<organism evidence="4 5">
    <name type="scientific">Ferviditalea candida</name>
    <dbReference type="NCBI Taxonomy" id="3108399"/>
    <lineage>
        <taxon>Bacteria</taxon>
        <taxon>Bacillati</taxon>
        <taxon>Bacillota</taxon>
        <taxon>Bacilli</taxon>
        <taxon>Bacillales</taxon>
        <taxon>Paenibacillaceae</taxon>
        <taxon>Ferviditalea</taxon>
    </lineage>
</organism>
<proteinExistence type="predicted"/>
<feature type="compositionally biased region" description="Polar residues" evidence="1">
    <location>
        <begin position="162"/>
        <end position="180"/>
    </location>
</feature>
<dbReference type="InterPro" id="IPR013783">
    <property type="entry name" value="Ig-like_fold"/>
</dbReference>
<evidence type="ECO:0000313" key="5">
    <source>
        <dbReference type="Proteomes" id="UP001310386"/>
    </source>
</evidence>
<dbReference type="EMBL" id="JAYJLD010000016">
    <property type="protein sequence ID" value="MEB3102381.1"/>
    <property type="molecule type" value="Genomic_DNA"/>
</dbReference>
<dbReference type="Gene3D" id="3.30.457.10">
    <property type="entry name" value="Copper amine oxidase-like, N-terminal domain"/>
    <property type="match status" value="1"/>
</dbReference>
<name>A0ABU5ZM77_9BACL</name>
<comment type="caution">
    <text evidence="4">The sequence shown here is derived from an EMBL/GenBank/DDBJ whole genome shotgun (WGS) entry which is preliminary data.</text>
</comment>
<reference evidence="4" key="1">
    <citation type="submission" date="2023-12" db="EMBL/GenBank/DDBJ databases">
        <title>Fervidustalea candida gen. nov., sp. nov., a novel member of the family Paenibacillaceae isolated from a geothermal area.</title>
        <authorList>
            <person name="Li W.-J."/>
            <person name="Jiao J.-Y."/>
            <person name="Chen Y."/>
        </authorList>
    </citation>
    <scope>NUCLEOTIDE SEQUENCE</scope>
    <source>
        <strain evidence="4">SYSU GA230002</strain>
    </source>
</reference>
<keyword evidence="5" id="KW-1185">Reference proteome</keyword>
<gene>
    <name evidence="4" type="ORF">VF724_11985</name>
</gene>
<dbReference type="InterPro" id="IPR036582">
    <property type="entry name" value="Mao_N_sf"/>
</dbReference>
<evidence type="ECO:0000256" key="1">
    <source>
        <dbReference type="SAM" id="MobiDB-lite"/>
    </source>
</evidence>
<dbReference type="Pfam" id="PF07833">
    <property type="entry name" value="Cu_amine_oxidN1"/>
    <property type="match status" value="1"/>
</dbReference>
<dbReference type="InterPro" id="IPR012854">
    <property type="entry name" value="Cu_amine_oxidase-like_N"/>
</dbReference>
<dbReference type="SUPFAM" id="SSF55383">
    <property type="entry name" value="Copper amine oxidase, domain N"/>
    <property type="match status" value="1"/>
</dbReference>
<feature type="chain" id="PRO_5046551701" evidence="2">
    <location>
        <begin position="26"/>
        <end position="557"/>
    </location>
</feature>
<evidence type="ECO:0000256" key="2">
    <source>
        <dbReference type="SAM" id="SignalP"/>
    </source>
</evidence>
<protein>
    <submittedName>
        <fullName evidence="4">Copper amine oxidase N-terminal domain-containing protein</fullName>
    </submittedName>
</protein>
<feature type="region of interest" description="Disordered" evidence="1">
    <location>
        <begin position="160"/>
        <end position="180"/>
    </location>
</feature>
<keyword evidence="2" id="KW-0732">Signal</keyword>
<sequence length="557" mass="60396">MKKKFGILAVLFFLCFQLLLLPVMASATSSITWGEPQKVVYDQLYDGIFTFGDPLQGADITGMNLSTLQMTGDKKKIDLVISIYHEMAANGVVELGTEGLQDATDGNLPQFTSGARLQQGYTYLIVTADGSYAKIRIDQLLPAKVVFSFVMQSTAPLAPPASANQSGSTGNNPGTDTSNVVGSYELEEGQAAKVSWQEDVLPGDANFELYRSDNGGDYIKLTDFMLTDTSFVDKYIFVGHTYLYKIVAYDSSYNKTHTIGPMRLVIKPKSQTGSPGATKIVLQLDNKNAMVNGVKKTLDAAPALVDGRTLVPLRFIAEALGAKVKWDGSEQKISLDLNGNSIALWLNNSQAKVNGSNVMLDVPPQLIAETTMVPVRFVSENLKQAIEFDNATGTITITGQGNAQTSSSNQNLDNNSPDLSYFFHTWKMRIPGAVVTSPIPGTSDVVTNATPGADAGNLQVKSDGTYVWQSIWDGKTIKGSWRKTNLPDYPIILLRGEEGKDWKLGKSDKNTWGGGDIVIYDGQSISQNGDLQQQPKAIPISLNNTKVWVALFQSPEG</sequence>
<evidence type="ECO:0000259" key="3">
    <source>
        <dbReference type="Pfam" id="PF07833"/>
    </source>
</evidence>
<dbReference type="Gene3D" id="2.60.40.10">
    <property type="entry name" value="Immunoglobulins"/>
    <property type="match status" value="1"/>
</dbReference>
<feature type="domain" description="Copper amine oxidase-like N-terminal" evidence="3">
    <location>
        <begin position="291"/>
        <end position="397"/>
    </location>
</feature>
<evidence type="ECO:0000313" key="4">
    <source>
        <dbReference type="EMBL" id="MEB3102381.1"/>
    </source>
</evidence>
<dbReference type="RefSeq" id="WP_371754501.1">
    <property type="nucleotide sequence ID" value="NZ_JAYJLD010000016.1"/>
</dbReference>